<dbReference type="GO" id="GO:0030674">
    <property type="term" value="F:protein-macromolecule adaptor activity"/>
    <property type="evidence" value="ECO:0007669"/>
    <property type="project" value="TreeGrafter"/>
</dbReference>
<dbReference type="GO" id="GO:0007033">
    <property type="term" value="P:vacuole organization"/>
    <property type="evidence" value="ECO:0007669"/>
    <property type="project" value="TreeGrafter"/>
</dbReference>
<dbReference type="PROSITE" id="PS50236">
    <property type="entry name" value="CHCR"/>
    <property type="match status" value="2"/>
</dbReference>
<dbReference type="GO" id="GO:0006886">
    <property type="term" value="P:intracellular protein transport"/>
    <property type="evidence" value="ECO:0007669"/>
    <property type="project" value="UniProtKB-UniRule"/>
</dbReference>
<keyword evidence="2" id="KW-0813">Transport</keyword>
<evidence type="ECO:0000256" key="11">
    <source>
        <dbReference type="PROSITE-ProRule" id="PRU01006"/>
    </source>
</evidence>
<dbReference type="InterPro" id="IPR013083">
    <property type="entry name" value="Znf_RING/FYVE/PHD"/>
</dbReference>
<feature type="region of interest" description="Disordered" evidence="13">
    <location>
        <begin position="454"/>
        <end position="473"/>
    </location>
</feature>
<feature type="repeat" description="CHCR" evidence="11">
    <location>
        <begin position="637"/>
        <end position="800"/>
    </location>
</feature>
<evidence type="ECO:0000256" key="2">
    <source>
        <dbReference type="ARBA" id="ARBA00022448"/>
    </source>
</evidence>
<feature type="coiled-coil region" evidence="12">
    <location>
        <begin position="840"/>
        <end position="877"/>
    </location>
</feature>
<dbReference type="Pfam" id="PF12451">
    <property type="entry name" value="VPS11_C"/>
    <property type="match status" value="1"/>
</dbReference>
<dbReference type="OrthoDB" id="26184at2759"/>
<dbReference type="PROSITE" id="PS50089">
    <property type="entry name" value="ZF_RING_2"/>
    <property type="match status" value="1"/>
</dbReference>
<feature type="repeat" description="CHCR" evidence="11">
    <location>
        <begin position="387"/>
        <end position="553"/>
    </location>
</feature>
<evidence type="ECO:0000256" key="9">
    <source>
        <dbReference type="PIRNR" id="PIRNR007860"/>
    </source>
</evidence>
<organism evidence="15 16">
    <name type="scientific">Anaeramoeba ignava</name>
    <name type="common">Anaerobic marine amoeba</name>
    <dbReference type="NCBI Taxonomy" id="1746090"/>
    <lineage>
        <taxon>Eukaryota</taxon>
        <taxon>Metamonada</taxon>
        <taxon>Anaeramoebidae</taxon>
        <taxon>Anaeramoeba</taxon>
    </lineage>
</organism>
<dbReference type="SUPFAM" id="SSF57850">
    <property type="entry name" value="RING/U-box"/>
    <property type="match status" value="1"/>
</dbReference>
<dbReference type="CDD" id="cd16688">
    <property type="entry name" value="RING-H2_Vps11"/>
    <property type="match status" value="1"/>
</dbReference>
<dbReference type="GO" id="GO:0006904">
    <property type="term" value="P:vesicle docking involved in exocytosis"/>
    <property type="evidence" value="ECO:0007669"/>
    <property type="project" value="TreeGrafter"/>
</dbReference>
<feature type="domain" description="RING-type" evidence="14">
    <location>
        <begin position="886"/>
        <end position="922"/>
    </location>
</feature>
<evidence type="ECO:0000259" key="14">
    <source>
        <dbReference type="PROSITE" id="PS50089"/>
    </source>
</evidence>
<dbReference type="InterPro" id="IPR001841">
    <property type="entry name" value="Znf_RING"/>
</dbReference>
<dbReference type="Proteomes" id="UP001149090">
    <property type="component" value="Unassembled WGS sequence"/>
</dbReference>
<dbReference type="InterPro" id="IPR057307">
    <property type="entry name" value="PEP5_VPS11_N"/>
</dbReference>
<evidence type="ECO:0000313" key="16">
    <source>
        <dbReference type="Proteomes" id="UP001149090"/>
    </source>
</evidence>
<dbReference type="AlphaFoldDB" id="A0A9Q0LCI0"/>
<dbReference type="Pfam" id="PF23341">
    <property type="entry name" value="PEP5_VPS11_N"/>
    <property type="match status" value="1"/>
</dbReference>
<dbReference type="PIRSF" id="PIRSF007860">
    <property type="entry name" value="VPS11"/>
    <property type="match status" value="1"/>
</dbReference>
<keyword evidence="16" id="KW-1185">Reference proteome</keyword>
<dbReference type="GO" id="GO:0008270">
    <property type="term" value="F:zinc ion binding"/>
    <property type="evidence" value="ECO:0007669"/>
    <property type="project" value="UniProtKB-KW"/>
</dbReference>
<keyword evidence="7 9" id="KW-0472">Membrane</keyword>
<dbReference type="GO" id="GO:0005768">
    <property type="term" value="C:endosome"/>
    <property type="evidence" value="ECO:0007669"/>
    <property type="project" value="TreeGrafter"/>
</dbReference>
<dbReference type="GO" id="GO:0048284">
    <property type="term" value="P:organelle fusion"/>
    <property type="evidence" value="ECO:0007669"/>
    <property type="project" value="TreeGrafter"/>
</dbReference>
<evidence type="ECO:0000256" key="5">
    <source>
        <dbReference type="ARBA" id="ARBA00022833"/>
    </source>
</evidence>
<evidence type="ECO:0000256" key="12">
    <source>
        <dbReference type="SAM" id="Coils"/>
    </source>
</evidence>
<evidence type="ECO:0000256" key="10">
    <source>
        <dbReference type="PROSITE-ProRule" id="PRU00175"/>
    </source>
</evidence>
<reference evidence="15" key="1">
    <citation type="submission" date="2022-10" db="EMBL/GenBank/DDBJ databases">
        <title>Novel sulphate-reducing endosymbionts in the free-living metamonad Anaeramoeba.</title>
        <authorList>
            <person name="Jerlstrom-Hultqvist J."/>
            <person name="Cepicka I."/>
            <person name="Gallot-Lavallee L."/>
            <person name="Salas-Leiva D."/>
            <person name="Curtis B.A."/>
            <person name="Zahonova K."/>
            <person name="Pipaliya S."/>
            <person name="Dacks J."/>
            <person name="Roger A.J."/>
        </authorList>
    </citation>
    <scope>NUCLEOTIDE SEQUENCE</scope>
    <source>
        <strain evidence="15">BMAN</strain>
    </source>
</reference>
<dbReference type="SUPFAM" id="SSF50978">
    <property type="entry name" value="WD40 repeat-like"/>
    <property type="match status" value="1"/>
</dbReference>
<keyword evidence="6" id="KW-0653">Protein transport</keyword>
<keyword evidence="12" id="KW-0175">Coiled coil</keyword>
<evidence type="ECO:0000256" key="13">
    <source>
        <dbReference type="SAM" id="MobiDB-lite"/>
    </source>
</evidence>
<keyword evidence="4 10" id="KW-0863">Zinc-finger</keyword>
<dbReference type="InterPro" id="IPR057308">
    <property type="entry name" value="CHCR_PEP5_VPS11"/>
</dbReference>
<evidence type="ECO:0000256" key="3">
    <source>
        <dbReference type="ARBA" id="ARBA00022723"/>
    </source>
</evidence>
<dbReference type="GO" id="GO:0030897">
    <property type="term" value="C:HOPS complex"/>
    <property type="evidence" value="ECO:0007669"/>
    <property type="project" value="TreeGrafter"/>
</dbReference>
<dbReference type="Pfam" id="PF23356">
    <property type="entry name" value="TPR_PEP5_VPS11"/>
    <property type="match status" value="2"/>
</dbReference>
<comment type="similarity">
    <text evidence="1 9">Belongs to the VPS11 family.</text>
</comment>
<dbReference type="InterPro" id="IPR000547">
    <property type="entry name" value="Clathrin_H-chain/VPS_repeat"/>
</dbReference>
<keyword evidence="5" id="KW-0862">Zinc</keyword>
<feature type="compositionally biased region" description="Basic and acidic residues" evidence="13">
    <location>
        <begin position="454"/>
        <end position="469"/>
    </location>
</feature>
<gene>
    <name evidence="15" type="ORF">M0811_10681</name>
</gene>
<dbReference type="InterPro" id="IPR036322">
    <property type="entry name" value="WD40_repeat_dom_sf"/>
</dbReference>
<evidence type="ECO:0000256" key="6">
    <source>
        <dbReference type="ARBA" id="ARBA00022927"/>
    </source>
</evidence>
<dbReference type="InterPro" id="IPR016528">
    <property type="entry name" value="VPS11"/>
</dbReference>
<dbReference type="OMA" id="ENENECP"/>
<dbReference type="InterPro" id="IPR024763">
    <property type="entry name" value="VPS11_C"/>
</dbReference>
<protein>
    <recommendedName>
        <fullName evidence="9">Vacuolar protein sorting-associated protein 11 homolog</fullName>
    </recommendedName>
</protein>
<keyword evidence="3" id="KW-0479">Metal-binding</keyword>
<evidence type="ECO:0000256" key="4">
    <source>
        <dbReference type="ARBA" id="ARBA00022771"/>
    </source>
</evidence>
<accession>A0A9Q0LCI0</accession>
<dbReference type="Pfam" id="PF17122">
    <property type="entry name" value="zf-C3H2C3"/>
    <property type="match status" value="1"/>
</dbReference>
<evidence type="ECO:0000256" key="8">
    <source>
        <dbReference type="ARBA" id="ARBA00029433"/>
    </source>
</evidence>
<dbReference type="PANTHER" id="PTHR23323">
    <property type="entry name" value="VACUOLAR PROTEIN SORTING-ASSOCIATED PROTEIN"/>
    <property type="match status" value="1"/>
</dbReference>
<comment type="caution">
    <text evidence="15">The sequence shown here is derived from an EMBL/GenBank/DDBJ whole genome shotgun (WGS) entry which is preliminary data.</text>
</comment>
<dbReference type="Gene3D" id="3.30.40.10">
    <property type="entry name" value="Zinc/RING finger domain, C3HC4 (zinc finger)"/>
    <property type="match status" value="1"/>
</dbReference>
<comment type="subcellular location">
    <subcellularLocation>
        <location evidence="8">Endomembrane system</location>
        <topology evidence="8">Peripheral membrane protein</topology>
        <orientation evidence="8">Cytoplasmic side</orientation>
    </subcellularLocation>
</comment>
<evidence type="ECO:0000313" key="15">
    <source>
        <dbReference type="EMBL" id="KAJ5070611.1"/>
    </source>
</evidence>
<sequence>MLHWRRFQFFNKEIVQDPTTSKPTNLLKELSYTCCSSGKGRLVFGDSSGLIHFVNRQFQIYESFQAFKNNISNIYQLKQSNILISIGQDSETEHSPYLIKIFNLEQKNKKGVYPILKELKIYSGKYPNVKVSVLAVEENLTKIALGLENGAIVLIHGDILRDRFSKQKLIRNPNLDLVTNLIFLTNSTEIANQNEILYCATNQSIIAYTLIKGVAQENILDINGSKKDCTALSQNGNLIVGRDEAVFFFTPDGLGPCYGFSGEKTFIYQFKSYLLTITKGEKVNSIYFYDLKNKHIAFTTNMLTDCKYILSEWGDLYLITSDNSIVKLQEKTLPTKLEILFQKHLYNIAIDLANSQNYDPNAIADMFKKYGDHLYSKGDFEGAIDQYLHTIGKLEPSYVIMRFLEAQRIQNLTKYLQVLHQRGHAQSEHTTLLLNCYTKLKDLENLEKFIKGKSDHETDKKEGEKKAELQEEEPTFEIEPAIRALRNAGYYQLALYLAKKNSEHEICIQILVDDLKDAKKALEYIKTLDSKNSEKLIKDYGLPLVKNLPKETTELIIGLCSESIQAENDSHFFENDNSSHRESLTAVDPLSSGLSQQRTSDVMETILDNENDQENFWDLDAQKEKLFAKPKKIQENKPRQYDHQHSSKPEEFIHLFVEQPIYLVDFLETMISKRPDSSPLVYNTLLELYLSDDIIEDSQTISKEEQKKQNYDKALAILKSNQSNYDVEQALVLVQMHNFQEGIILLLEKKQLYNEIIQKYIANNEDEKLMRTCKQVSENDPNLWLKVLEYFCSKSEVEESKILDVLEEIEKQSLIPPLLVLQELTKNPKITVKIVKKYLIKQIESEIDVIEKDQNLIEKTEKKIKETKESYQILKTQPKIFQQTKCSICSNMLDLPLVHFLCGHSFHLRCLTENENYCPLCQDSMSQIDDMKNALIRSNVEHDEFDKLLKNSSDGFEVISGYVGRGLLTKYRNKKLIPTRNDYLNLKF</sequence>
<name>A0A9Q0LCI0_ANAIG</name>
<dbReference type="PANTHER" id="PTHR23323:SF24">
    <property type="entry name" value="VACUOLAR PROTEIN SORTING-ASSOCIATED PROTEIN 11 HOMOLOG"/>
    <property type="match status" value="1"/>
</dbReference>
<dbReference type="EMBL" id="JAPDFW010000093">
    <property type="protein sequence ID" value="KAJ5070611.1"/>
    <property type="molecule type" value="Genomic_DNA"/>
</dbReference>
<evidence type="ECO:0000256" key="1">
    <source>
        <dbReference type="ARBA" id="ARBA00007070"/>
    </source>
</evidence>
<proteinExistence type="inferred from homology"/>
<dbReference type="GO" id="GO:0007032">
    <property type="term" value="P:endosome organization"/>
    <property type="evidence" value="ECO:0007669"/>
    <property type="project" value="TreeGrafter"/>
</dbReference>
<evidence type="ECO:0000256" key="7">
    <source>
        <dbReference type="ARBA" id="ARBA00023136"/>
    </source>
</evidence>
<dbReference type="SMART" id="SM00184">
    <property type="entry name" value="RING"/>
    <property type="match status" value="1"/>
</dbReference>